<dbReference type="InterPro" id="IPR012156">
    <property type="entry name" value="Cold_shock_CspA"/>
</dbReference>
<dbReference type="GO" id="GO:0005829">
    <property type="term" value="C:cytosol"/>
    <property type="evidence" value="ECO:0007669"/>
    <property type="project" value="UniProtKB-ARBA"/>
</dbReference>
<dbReference type="OrthoDB" id="9810590at2"/>
<dbReference type="Pfam" id="PF00313">
    <property type="entry name" value="CSD"/>
    <property type="match status" value="1"/>
</dbReference>
<evidence type="ECO:0000256" key="3">
    <source>
        <dbReference type="RuleBase" id="RU000408"/>
    </source>
</evidence>
<reference evidence="8 9" key="1">
    <citation type="journal article" date="2017" name="Genome Announc.">
        <title>Draft Genome Sequences of Salinivibrio proteolyticus, Salinivibrio sharmensis, Salinivibrio siamensis, Salinivibrio costicola subsp. alcaliphilus, Salinivibrio costicola subsp. vallismortis, and 29 New Isolates Belonging to the Genus Salinivibrio.</title>
        <authorList>
            <person name="Lopez-Hermoso C."/>
            <person name="de la Haba R.R."/>
            <person name="Sanchez-Porro C."/>
            <person name="Bayliss S.C."/>
            <person name="Feil E.J."/>
            <person name="Ventosa A."/>
        </authorList>
    </citation>
    <scope>NUCLEOTIDE SEQUENCE [LARGE SCALE GENOMIC DNA]</scope>
    <source>
        <strain evidence="5 9">AL184</strain>
        <strain evidence="6 8">IC202</strain>
    </source>
</reference>
<evidence type="ECO:0000259" key="4">
    <source>
        <dbReference type="PROSITE" id="PS51857"/>
    </source>
</evidence>
<dbReference type="PROSITE" id="PS00352">
    <property type="entry name" value="CSD_1"/>
    <property type="match status" value="1"/>
</dbReference>
<dbReference type="Gene3D" id="2.40.50.140">
    <property type="entry name" value="Nucleic acid-binding proteins"/>
    <property type="match status" value="1"/>
</dbReference>
<gene>
    <name evidence="5" type="ORF">BZG00_14150</name>
    <name evidence="6" type="ORF">BZG09_14210</name>
    <name evidence="7" type="ORF">N8M53_14795</name>
</gene>
<reference evidence="7" key="2">
    <citation type="submission" date="2022-09" db="EMBL/GenBank/DDBJ databases">
        <authorList>
            <person name="Li Z.-J."/>
        </authorList>
    </citation>
    <scope>NUCLEOTIDE SEQUENCE</scope>
    <source>
        <strain evidence="7">TGB11</strain>
        <plasmid evidence="7">unnamed</plasmid>
    </source>
</reference>
<dbReference type="InterPro" id="IPR019844">
    <property type="entry name" value="CSD_CS"/>
</dbReference>
<evidence type="ECO:0000256" key="1">
    <source>
        <dbReference type="ARBA" id="ARBA00004496"/>
    </source>
</evidence>
<dbReference type="AlphaFoldDB" id="A0A1V3GFB4"/>
<keyword evidence="7" id="KW-0614">Plasmid</keyword>
<dbReference type="Proteomes" id="UP000188726">
    <property type="component" value="Unassembled WGS sequence"/>
</dbReference>
<proteinExistence type="predicted"/>
<dbReference type="PRINTS" id="PR00050">
    <property type="entry name" value="COLDSHOCK"/>
</dbReference>
<dbReference type="EMBL" id="MUEO01000045">
    <property type="protein sequence ID" value="OOE42299.1"/>
    <property type="molecule type" value="Genomic_DNA"/>
</dbReference>
<evidence type="ECO:0000313" key="5">
    <source>
        <dbReference type="EMBL" id="OOE38448.1"/>
    </source>
</evidence>
<accession>A0A1V3GFB4</accession>
<dbReference type="Proteomes" id="UP000189021">
    <property type="component" value="Unassembled WGS sequence"/>
</dbReference>
<protein>
    <submittedName>
        <fullName evidence="5">Cold-shock protein</fullName>
    </submittedName>
</protein>
<dbReference type="SMART" id="SM00357">
    <property type="entry name" value="CSP"/>
    <property type="match status" value="1"/>
</dbReference>
<evidence type="ECO:0000313" key="6">
    <source>
        <dbReference type="EMBL" id="OOE42299.1"/>
    </source>
</evidence>
<keyword evidence="2" id="KW-0963">Cytoplasm</keyword>
<dbReference type="SUPFAM" id="SSF50249">
    <property type="entry name" value="Nucleic acid-binding proteins"/>
    <property type="match status" value="1"/>
</dbReference>
<dbReference type="InterPro" id="IPR011129">
    <property type="entry name" value="CSD"/>
</dbReference>
<evidence type="ECO:0000313" key="7">
    <source>
        <dbReference type="EMBL" id="WBA10074.1"/>
    </source>
</evidence>
<dbReference type="InterPro" id="IPR002059">
    <property type="entry name" value="CSP_DNA-bd"/>
</dbReference>
<dbReference type="GeneID" id="89611028"/>
<sequence>MSKANGSVKWFNEEKGFGFIQQENGPDVFVHFRAIVGEGFRTLAEGQQVEFDIEQGQKGPQAANVVRL</sequence>
<dbReference type="PANTHER" id="PTHR11544">
    <property type="entry name" value="COLD SHOCK DOMAIN CONTAINING PROTEINS"/>
    <property type="match status" value="1"/>
</dbReference>
<evidence type="ECO:0000313" key="8">
    <source>
        <dbReference type="Proteomes" id="UP000188726"/>
    </source>
</evidence>
<geneLocation type="plasmid" evidence="7 10">
    <name>unnamed</name>
</geneLocation>
<dbReference type="FunFam" id="2.40.50.140:FF:000006">
    <property type="entry name" value="Cold shock protein CspC"/>
    <property type="match status" value="1"/>
</dbReference>
<dbReference type="InterPro" id="IPR012340">
    <property type="entry name" value="NA-bd_OB-fold"/>
</dbReference>
<evidence type="ECO:0000313" key="9">
    <source>
        <dbReference type="Proteomes" id="UP000189021"/>
    </source>
</evidence>
<dbReference type="Proteomes" id="UP001164748">
    <property type="component" value="Plasmid unnamed"/>
</dbReference>
<evidence type="ECO:0000256" key="2">
    <source>
        <dbReference type="ARBA" id="ARBA00022490"/>
    </source>
</evidence>
<dbReference type="CDD" id="cd04458">
    <property type="entry name" value="CSP_CDS"/>
    <property type="match status" value="1"/>
</dbReference>
<organism evidence="5 9">
    <name type="scientific">Salinivibrio kushneri</name>
    <dbReference type="NCBI Taxonomy" id="1908198"/>
    <lineage>
        <taxon>Bacteria</taxon>
        <taxon>Pseudomonadati</taxon>
        <taxon>Pseudomonadota</taxon>
        <taxon>Gammaproteobacteria</taxon>
        <taxon>Vibrionales</taxon>
        <taxon>Vibrionaceae</taxon>
        <taxon>Salinivibrio</taxon>
    </lineage>
</organism>
<dbReference type="EMBL" id="CP114589">
    <property type="protein sequence ID" value="WBA10074.1"/>
    <property type="molecule type" value="Genomic_DNA"/>
</dbReference>
<keyword evidence="9" id="KW-1185">Reference proteome</keyword>
<dbReference type="Gene3D" id="6.20.370.130">
    <property type="match status" value="1"/>
</dbReference>
<dbReference type="RefSeq" id="WP_025744354.1">
    <property type="nucleotide sequence ID" value="NZ_CP040022.1"/>
</dbReference>
<evidence type="ECO:0000313" key="10">
    <source>
        <dbReference type="Proteomes" id="UP001164748"/>
    </source>
</evidence>
<dbReference type="PIRSF" id="PIRSF002599">
    <property type="entry name" value="Cold_shock_A"/>
    <property type="match status" value="1"/>
</dbReference>
<dbReference type="GO" id="GO:0003676">
    <property type="term" value="F:nucleic acid binding"/>
    <property type="evidence" value="ECO:0007669"/>
    <property type="project" value="InterPro"/>
</dbReference>
<name>A0A1V3GFB4_9GAMM</name>
<dbReference type="PROSITE" id="PS51857">
    <property type="entry name" value="CSD_2"/>
    <property type="match status" value="1"/>
</dbReference>
<feature type="domain" description="CSD" evidence="4">
    <location>
        <begin position="3"/>
        <end position="67"/>
    </location>
</feature>
<comment type="subcellular location">
    <subcellularLocation>
        <location evidence="1 3">Cytoplasm</location>
    </subcellularLocation>
</comment>
<dbReference type="EMBL" id="MUEK01000018">
    <property type="protein sequence ID" value="OOE38448.1"/>
    <property type="molecule type" value="Genomic_DNA"/>
</dbReference>
<dbReference type="InterPro" id="IPR050181">
    <property type="entry name" value="Cold_shock_domain"/>
</dbReference>